<reference evidence="3" key="1">
    <citation type="journal article" date="2019" name="Int. J. Syst. Evol. Microbiol.">
        <title>The Global Catalogue of Microorganisms (GCM) 10K type strain sequencing project: providing services to taxonomists for standard genome sequencing and annotation.</title>
        <authorList>
            <consortium name="The Broad Institute Genomics Platform"/>
            <consortium name="The Broad Institute Genome Sequencing Center for Infectious Disease"/>
            <person name="Wu L."/>
            <person name="Ma J."/>
        </authorList>
    </citation>
    <scope>NUCLEOTIDE SEQUENCE [LARGE SCALE GENOMIC DNA]</scope>
    <source>
        <strain evidence="3">JCM 13584</strain>
    </source>
</reference>
<gene>
    <name evidence="2" type="ORF">GCM10009717_05800</name>
</gene>
<organism evidence="2 3">
    <name type="scientific">Agromyces allii</name>
    <dbReference type="NCBI Taxonomy" id="393607"/>
    <lineage>
        <taxon>Bacteria</taxon>
        <taxon>Bacillati</taxon>
        <taxon>Actinomycetota</taxon>
        <taxon>Actinomycetes</taxon>
        <taxon>Micrococcales</taxon>
        <taxon>Microbacteriaceae</taxon>
        <taxon>Agromyces</taxon>
    </lineage>
</organism>
<feature type="transmembrane region" description="Helical" evidence="1">
    <location>
        <begin position="27"/>
        <end position="50"/>
    </location>
</feature>
<keyword evidence="3" id="KW-1185">Reference proteome</keyword>
<comment type="caution">
    <text evidence="2">The sequence shown here is derived from an EMBL/GenBank/DDBJ whole genome shotgun (WGS) entry which is preliminary data.</text>
</comment>
<evidence type="ECO:0000313" key="2">
    <source>
        <dbReference type="EMBL" id="GAA1942307.1"/>
    </source>
</evidence>
<accession>A0ABP5BH42</accession>
<keyword evidence="1" id="KW-0812">Transmembrane</keyword>
<keyword evidence="1" id="KW-0472">Membrane</keyword>
<sequence length="242" mass="27036">MTVRMANVILTLQVATEPTTFDWWVGVWIPIIAGAASILLAVLALVFAVAANNQAKAANTTAQTALKLSKDIADMEQRERERDRVAVLRERRHRIALQTNQAFQASVTANTPPTTYNDALYAMARITDALRNASISEGLPLEDHADIADWLVRAGDEVIVQIVAESQPDRASGPHPWTQTGWLEMGAALAFQLHFWQQTGEIRRDLNIARFMDPDTRAEEFVRMNIFLRGDRERQSNDDGQA</sequence>
<proteinExistence type="predicted"/>
<evidence type="ECO:0000313" key="3">
    <source>
        <dbReference type="Proteomes" id="UP001499954"/>
    </source>
</evidence>
<dbReference type="EMBL" id="BAAAMK010000001">
    <property type="protein sequence ID" value="GAA1942307.1"/>
    <property type="molecule type" value="Genomic_DNA"/>
</dbReference>
<keyword evidence="1" id="KW-1133">Transmembrane helix</keyword>
<evidence type="ECO:0000256" key="1">
    <source>
        <dbReference type="SAM" id="Phobius"/>
    </source>
</evidence>
<name>A0ABP5BH42_9MICO</name>
<protein>
    <submittedName>
        <fullName evidence="2">Uncharacterized protein</fullName>
    </submittedName>
</protein>
<dbReference type="Proteomes" id="UP001499954">
    <property type="component" value="Unassembled WGS sequence"/>
</dbReference>